<comment type="caution">
    <text evidence="1">The sequence shown here is derived from an EMBL/GenBank/DDBJ whole genome shotgun (WGS) entry which is preliminary data.</text>
</comment>
<feature type="non-terminal residue" evidence="1">
    <location>
        <position position="1"/>
    </location>
</feature>
<protein>
    <submittedName>
        <fullName evidence="1">46454_t:CDS:1</fullName>
    </submittedName>
</protein>
<dbReference type="Proteomes" id="UP000789901">
    <property type="component" value="Unassembled WGS sequence"/>
</dbReference>
<reference evidence="1 2" key="1">
    <citation type="submission" date="2021-06" db="EMBL/GenBank/DDBJ databases">
        <authorList>
            <person name="Kallberg Y."/>
            <person name="Tangrot J."/>
            <person name="Rosling A."/>
        </authorList>
    </citation>
    <scope>NUCLEOTIDE SEQUENCE [LARGE SCALE GENOMIC DNA]</scope>
    <source>
        <strain evidence="1 2">120-4 pot B 10/14</strain>
    </source>
</reference>
<keyword evidence="2" id="KW-1185">Reference proteome</keyword>
<proteinExistence type="predicted"/>
<gene>
    <name evidence="1" type="ORF">GMARGA_LOCUS45238</name>
</gene>
<organism evidence="1 2">
    <name type="scientific">Gigaspora margarita</name>
    <dbReference type="NCBI Taxonomy" id="4874"/>
    <lineage>
        <taxon>Eukaryota</taxon>
        <taxon>Fungi</taxon>
        <taxon>Fungi incertae sedis</taxon>
        <taxon>Mucoromycota</taxon>
        <taxon>Glomeromycotina</taxon>
        <taxon>Glomeromycetes</taxon>
        <taxon>Diversisporales</taxon>
        <taxon>Gigasporaceae</taxon>
        <taxon>Gigaspora</taxon>
    </lineage>
</organism>
<sequence length="73" mass="8291">INGYSYKKSNIKPGFKEKAIGCKISNGPIFGTTDLYIQSCSKYCNLIPSHYESLNMSGDYLMKSYKILRVIKQ</sequence>
<feature type="non-terminal residue" evidence="1">
    <location>
        <position position="73"/>
    </location>
</feature>
<accession>A0ABN7XMF6</accession>
<dbReference type="EMBL" id="CAJVQB010159799">
    <property type="protein sequence ID" value="CAG8856417.1"/>
    <property type="molecule type" value="Genomic_DNA"/>
</dbReference>
<evidence type="ECO:0000313" key="1">
    <source>
        <dbReference type="EMBL" id="CAG8856417.1"/>
    </source>
</evidence>
<evidence type="ECO:0000313" key="2">
    <source>
        <dbReference type="Proteomes" id="UP000789901"/>
    </source>
</evidence>
<name>A0ABN7XMF6_GIGMA</name>